<dbReference type="PANTHER" id="PTHR30576:SF21">
    <property type="entry name" value="UDP-GLUCOSE:UNDECAPRENYL-PHOSPHATE GLUCOSE-1-PHOSPHATE TRANSFERASE"/>
    <property type="match status" value="1"/>
</dbReference>
<dbReference type="PANTHER" id="PTHR30576">
    <property type="entry name" value="COLANIC BIOSYNTHESIS UDP-GLUCOSE LIPID CARRIER TRANSFERASE"/>
    <property type="match status" value="1"/>
</dbReference>
<dbReference type="GO" id="GO:0009242">
    <property type="term" value="P:colanic acid biosynthetic process"/>
    <property type="evidence" value="ECO:0007669"/>
    <property type="project" value="TreeGrafter"/>
</dbReference>
<feature type="transmembrane region" description="Helical" evidence="2">
    <location>
        <begin position="45"/>
        <end position="64"/>
    </location>
</feature>
<dbReference type="Proteomes" id="UP000178370">
    <property type="component" value="Unassembled WGS sequence"/>
</dbReference>
<comment type="caution">
    <text evidence="4">The sequence shown here is derived from an EMBL/GenBank/DDBJ whole genome shotgun (WGS) entry which is preliminary data.</text>
</comment>
<evidence type="ECO:0000259" key="3">
    <source>
        <dbReference type="Pfam" id="PF02397"/>
    </source>
</evidence>
<dbReference type="STRING" id="1798482.A2763_01920"/>
<proteinExistence type="inferred from homology"/>
<feature type="transmembrane region" description="Helical" evidence="2">
    <location>
        <begin position="76"/>
        <end position="101"/>
    </location>
</feature>
<feature type="transmembrane region" description="Helical" evidence="2">
    <location>
        <begin position="107"/>
        <end position="127"/>
    </location>
</feature>
<dbReference type="Pfam" id="PF02397">
    <property type="entry name" value="Bac_transf"/>
    <property type="match status" value="1"/>
</dbReference>
<evidence type="ECO:0000313" key="5">
    <source>
        <dbReference type="Proteomes" id="UP000178370"/>
    </source>
</evidence>
<evidence type="ECO:0000256" key="2">
    <source>
        <dbReference type="SAM" id="Phobius"/>
    </source>
</evidence>
<sequence length="451" mass="50948">MSLVPKREYVVLLAGDMVVFAISLWITLAVRYAAPPSAEFFKLHLTPFAFLFAAWVVVFFLAGLYGRHTRLFRSRLAATILYTQIINMALAALFFFFIPAFGLAPKTILVLYLAVSFMLIFLWRVGLYPHLRSRRRLKGVLIASGPDAQALAQEISADARYPFAFEYIIDTAHAPSHEVIQQACRVAEEDDVTFLVVDFSDKAVAAALPIIYDAAFHKHRFALIDAAELYQEVFEREPLSLITYEWVLGNVSASRMYDVVKRGIDIACALVGAVLSLVFYPFVILAIKLDDGGNVFIVQERVGRFQKPIRIIKFRSMSGNDEGNYGSSGKTKLKVTRVGYWLRILRIDEFPQLWNVLKGDLSLVGPRPELPSLAAQYSARIPYYNARYLVAPGLTGWAQVRHDRDPHHGTDIAETKTKLSFDLYYLKSRSLLLDLFIMLQTVRIFVTARGS</sequence>
<name>A0A1F6CL11_9BACT</name>
<organism evidence="4 5">
    <name type="scientific">Candidatus Kaiserbacteria bacterium RIFCSPHIGHO2_01_FULL_54_36</name>
    <dbReference type="NCBI Taxonomy" id="1798482"/>
    <lineage>
        <taxon>Bacteria</taxon>
        <taxon>Candidatus Kaiseribacteriota</taxon>
    </lineage>
</organism>
<comment type="similarity">
    <text evidence="1">Belongs to the bacterial sugar transferase family.</text>
</comment>
<accession>A0A1F6CL11</accession>
<keyword evidence="2" id="KW-1133">Transmembrane helix</keyword>
<dbReference type="InterPro" id="IPR003362">
    <property type="entry name" value="Bact_transf"/>
</dbReference>
<evidence type="ECO:0000313" key="4">
    <source>
        <dbReference type="EMBL" id="OGG49552.1"/>
    </source>
</evidence>
<protein>
    <recommendedName>
        <fullName evidence="3">Bacterial sugar transferase domain-containing protein</fullName>
    </recommendedName>
</protein>
<dbReference type="GO" id="GO:0089702">
    <property type="term" value="F:undecaprenyl-phosphate glucose phosphotransferase activity"/>
    <property type="evidence" value="ECO:0007669"/>
    <property type="project" value="TreeGrafter"/>
</dbReference>
<gene>
    <name evidence="4" type="ORF">A2763_01920</name>
</gene>
<feature type="transmembrane region" description="Helical" evidence="2">
    <location>
        <begin position="9"/>
        <end position="33"/>
    </location>
</feature>
<feature type="transmembrane region" description="Helical" evidence="2">
    <location>
        <begin position="264"/>
        <end position="287"/>
    </location>
</feature>
<reference evidence="4 5" key="1">
    <citation type="journal article" date="2016" name="Nat. Commun.">
        <title>Thousands of microbial genomes shed light on interconnected biogeochemical processes in an aquifer system.</title>
        <authorList>
            <person name="Anantharaman K."/>
            <person name="Brown C.T."/>
            <person name="Hug L.A."/>
            <person name="Sharon I."/>
            <person name="Castelle C.J."/>
            <person name="Probst A.J."/>
            <person name="Thomas B.C."/>
            <person name="Singh A."/>
            <person name="Wilkins M.J."/>
            <person name="Karaoz U."/>
            <person name="Brodie E.L."/>
            <person name="Williams K.H."/>
            <person name="Hubbard S.S."/>
            <person name="Banfield J.F."/>
        </authorList>
    </citation>
    <scope>NUCLEOTIDE SEQUENCE [LARGE SCALE GENOMIC DNA]</scope>
</reference>
<dbReference type="EMBL" id="MFKV01000029">
    <property type="protein sequence ID" value="OGG49552.1"/>
    <property type="molecule type" value="Genomic_DNA"/>
</dbReference>
<evidence type="ECO:0000256" key="1">
    <source>
        <dbReference type="ARBA" id="ARBA00006464"/>
    </source>
</evidence>
<dbReference type="AlphaFoldDB" id="A0A1F6CL11"/>
<feature type="domain" description="Bacterial sugar transferase" evidence="3">
    <location>
        <begin position="261"/>
        <end position="446"/>
    </location>
</feature>
<keyword evidence="2" id="KW-0812">Transmembrane</keyword>
<keyword evidence="2" id="KW-0472">Membrane</keyword>